<gene>
    <name evidence="2" type="ORF">J2S49_000742</name>
</gene>
<name>A0ABT9NAF8_9ACTO</name>
<comment type="caution">
    <text evidence="2">The sequence shown here is derived from an EMBL/GenBank/DDBJ whole genome shotgun (WGS) entry which is preliminary data.</text>
</comment>
<evidence type="ECO:0000313" key="2">
    <source>
        <dbReference type="EMBL" id="MDP9800666.1"/>
    </source>
</evidence>
<reference evidence="2 3" key="1">
    <citation type="submission" date="2023-07" db="EMBL/GenBank/DDBJ databases">
        <title>Sequencing the genomes of 1000 actinobacteria strains.</title>
        <authorList>
            <person name="Klenk H.-P."/>
        </authorList>
    </citation>
    <scope>NUCLEOTIDE SEQUENCE [LARGE SCALE GENOMIC DNA]</scope>
    <source>
        <strain evidence="2 3">DSM 102162</strain>
    </source>
</reference>
<feature type="region of interest" description="Disordered" evidence="1">
    <location>
        <begin position="1"/>
        <end position="38"/>
    </location>
</feature>
<feature type="compositionally biased region" description="Basic and acidic residues" evidence="1">
    <location>
        <begin position="13"/>
        <end position="38"/>
    </location>
</feature>
<sequence>MSYAQATVAHQKRPTDVDPRPTDVGRGKAGGSERNRRL</sequence>
<evidence type="ECO:0000256" key="1">
    <source>
        <dbReference type="SAM" id="MobiDB-lite"/>
    </source>
</evidence>
<dbReference type="EMBL" id="JAUSQW010000001">
    <property type="protein sequence ID" value="MDP9800666.1"/>
    <property type="molecule type" value="Genomic_DNA"/>
</dbReference>
<organism evidence="2 3">
    <name type="scientific">Arcanobacterium wilhelmae</name>
    <dbReference type="NCBI Taxonomy" id="1803177"/>
    <lineage>
        <taxon>Bacteria</taxon>
        <taxon>Bacillati</taxon>
        <taxon>Actinomycetota</taxon>
        <taxon>Actinomycetes</taxon>
        <taxon>Actinomycetales</taxon>
        <taxon>Actinomycetaceae</taxon>
        <taxon>Arcanobacterium</taxon>
    </lineage>
</organism>
<keyword evidence="3" id="KW-1185">Reference proteome</keyword>
<proteinExistence type="predicted"/>
<evidence type="ECO:0000313" key="3">
    <source>
        <dbReference type="Proteomes" id="UP001235966"/>
    </source>
</evidence>
<dbReference type="Proteomes" id="UP001235966">
    <property type="component" value="Unassembled WGS sequence"/>
</dbReference>
<accession>A0ABT9NAF8</accession>
<protein>
    <submittedName>
        <fullName evidence="2">Uncharacterized protein</fullName>
    </submittedName>
</protein>